<keyword evidence="2" id="KW-1185">Reference proteome</keyword>
<dbReference type="AlphaFoldDB" id="A0A1H6CJ83"/>
<dbReference type="Proteomes" id="UP000236754">
    <property type="component" value="Unassembled WGS sequence"/>
</dbReference>
<dbReference type="RefSeq" id="WP_103887475.1">
    <property type="nucleotide sequence ID" value="NZ_FNVU01000009.1"/>
</dbReference>
<gene>
    <name evidence="1" type="ORF">SAMN05216223_1095</name>
</gene>
<name>A0A1H6CJ83_9ACTN</name>
<reference evidence="1 2" key="1">
    <citation type="submission" date="2016-10" db="EMBL/GenBank/DDBJ databases">
        <authorList>
            <person name="de Groot N.N."/>
        </authorList>
    </citation>
    <scope>NUCLEOTIDE SEQUENCE [LARGE SCALE GENOMIC DNA]</scope>
    <source>
        <strain evidence="1 2">CGMCC 4.2023</strain>
    </source>
</reference>
<proteinExistence type="predicted"/>
<accession>A0A1H6CJ83</accession>
<sequence>MELWGWVWSEVNPRTGGVRVVMRSPRPHYSGASARDQLVTRLRMVGAGNRAYDAIAQLIESGTPPLAAAVRTEYFTVLMYDDDGFASPAGDFAAKHNAAVRRALQDRSSPRLW</sequence>
<organism evidence="1 2">
    <name type="scientific">Actinacidiphila yanglinensis</name>
    <dbReference type="NCBI Taxonomy" id="310779"/>
    <lineage>
        <taxon>Bacteria</taxon>
        <taxon>Bacillati</taxon>
        <taxon>Actinomycetota</taxon>
        <taxon>Actinomycetes</taxon>
        <taxon>Kitasatosporales</taxon>
        <taxon>Streptomycetaceae</taxon>
        <taxon>Actinacidiphila</taxon>
    </lineage>
</organism>
<dbReference type="EMBL" id="FNVU01000009">
    <property type="protein sequence ID" value="SEG72456.1"/>
    <property type="molecule type" value="Genomic_DNA"/>
</dbReference>
<protein>
    <submittedName>
        <fullName evidence="1">Uncharacterized protein</fullName>
    </submittedName>
</protein>
<evidence type="ECO:0000313" key="1">
    <source>
        <dbReference type="EMBL" id="SEG72456.1"/>
    </source>
</evidence>
<evidence type="ECO:0000313" key="2">
    <source>
        <dbReference type="Proteomes" id="UP000236754"/>
    </source>
</evidence>